<dbReference type="Proteomes" id="UP000217277">
    <property type="component" value="Chromosome II"/>
</dbReference>
<accession>A0ACA8E1Z7</accession>
<evidence type="ECO:0000313" key="2">
    <source>
        <dbReference type="Proteomes" id="UP000217277"/>
    </source>
</evidence>
<name>A0ACA8E1Z7_9GAMM</name>
<reference evidence="1" key="1">
    <citation type="submission" date="2015-03" db="EMBL/GenBank/DDBJ databases">
        <authorList>
            <person name="Xie B.-B."/>
            <person name="Rong J.-C."/>
            <person name="Qin Q.-L."/>
            <person name="Zhang Y.-Z."/>
        </authorList>
    </citation>
    <scope>NUCLEOTIDE SEQUENCE</scope>
    <source>
        <strain evidence="1">DSM 14585</strain>
    </source>
</reference>
<organism evidence="1 2">
    <name type="scientific">Pseudoalteromonas agarivorans DSM 14585</name>
    <dbReference type="NCBI Taxonomy" id="1312369"/>
    <lineage>
        <taxon>Bacteria</taxon>
        <taxon>Pseudomonadati</taxon>
        <taxon>Pseudomonadota</taxon>
        <taxon>Gammaproteobacteria</taxon>
        <taxon>Alteromonadales</taxon>
        <taxon>Pseudoalteromonadaceae</taxon>
        <taxon>Pseudoalteromonas</taxon>
    </lineage>
</organism>
<protein>
    <submittedName>
        <fullName evidence="1">Uncharacterized protein</fullName>
    </submittedName>
</protein>
<sequence>MTCSKCGAVIRIIISHIKYTGKNNSWLDQSQQEGRALFIPTPLSMCSKFHPEKTIQFRRKLM</sequence>
<dbReference type="EMBL" id="CP011012">
    <property type="protein sequence ID" value="ATC84330.1"/>
    <property type="molecule type" value="Genomic_DNA"/>
</dbReference>
<gene>
    <name evidence="1" type="ORF">PAGA_b0410</name>
</gene>
<keyword evidence="2" id="KW-1185">Reference proteome</keyword>
<evidence type="ECO:0000313" key="1">
    <source>
        <dbReference type="EMBL" id="ATC84330.1"/>
    </source>
</evidence>
<proteinExistence type="predicted"/>